<feature type="binding site" description="axial binding residue" evidence="14">
    <location>
        <position position="227"/>
    </location>
    <ligand>
        <name>heme c</name>
        <dbReference type="ChEBI" id="CHEBI:61717"/>
        <label>2</label>
    </ligand>
    <ligandPart>
        <name>Fe</name>
        <dbReference type="ChEBI" id="CHEBI:18248"/>
    </ligandPart>
</feature>
<evidence type="ECO:0000256" key="4">
    <source>
        <dbReference type="ARBA" id="ARBA00022617"/>
    </source>
</evidence>
<dbReference type="InterPro" id="IPR009056">
    <property type="entry name" value="Cyt_c-like_dom"/>
</dbReference>
<evidence type="ECO:0000313" key="17">
    <source>
        <dbReference type="Proteomes" id="UP000018719"/>
    </source>
</evidence>
<evidence type="ECO:0000256" key="5">
    <source>
        <dbReference type="ARBA" id="ARBA00022723"/>
    </source>
</evidence>
<comment type="cofactor">
    <cofactor evidence="13">
        <name>heme</name>
        <dbReference type="ChEBI" id="CHEBI:30413"/>
    </cofactor>
    <text evidence="13">Binds 2 heme groups.</text>
</comment>
<name>V6HVK8_9LEPT</name>
<dbReference type="GO" id="GO:0046872">
    <property type="term" value="F:metal ion binding"/>
    <property type="evidence" value="ECO:0007669"/>
    <property type="project" value="UniProtKB-KW"/>
</dbReference>
<keyword evidence="3" id="KW-0813">Transport</keyword>
<organism evidence="16 17">
    <name type="scientific">Leptospira inadai serovar Lyme str. 10</name>
    <dbReference type="NCBI Taxonomy" id="1049790"/>
    <lineage>
        <taxon>Bacteria</taxon>
        <taxon>Pseudomonadati</taxon>
        <taxon>Spirochaetota</taxon>
        <taxon>Spirochaetia</taxon>
        <taxon>Leptospirales</taxon>
        <taxon>Leptospiraceae</taxon>
        <taxon>Leptospira</taxon>
    </lineage>
</organism>
<evidence type="ECO:0000256" key="10">
    <source>
        <dbReference type="ARBA" id="ARBA00023004"/>
    </source>
</evidence>
<dbReference type="GO" id="GO:0009055">
    <property type="term" value="F:electron transfer activity"/>
    <property type="evidence" value="ECO:0007669"/>
    <property type="project" value="InterPro"/>
</dbReference>
<evidence type="ECO:0000256" key="8">
    <source>
        <dbReference type="ARBA" id="ARBA00022982"/>
    </source>
</evidence>
<dbReference type="Pfam" id="PF03150">
    <property type="entry name" value="CCP_MauG"/>
    <property type="match status" value="1"/>
</dbReference>
<evidence type="ECO:0000256" key="7">
    <source>
        <dbReference type="ARBA" id="ARBA00022764"/>
    </source>
</evidence>
<keyword evidence="10 14" id="KW-0408">Iron</keyword>
<feature type="binding site" description="covalent" evidence="13">
    <location>
        <position position="85"/>
    </location>
    <ligand>
        <name>heme c</name>
        <dbReference type="ChEBI" id="CHEBI:61717"/>
        <label>1</label>
    </ligand>
</feature>
<dbReference type="PANTHER" id="PTHR30600:SF10">
    <property type="entry name" value="BLL6722 PROTEIN"/>
    <property type="match status" value="1"/>
</dbReference>
<keyword evidence="8" id="KW-0249">Electron transport</keyword>
<keyword evidence="6" id="KW-0732">Signal</keyword>
<keyword evidence="7" id="KW-0574">Periplasm</keyword>
<dbReference type="GO" id="GO:0020037">
    <property type="term" value="F:heme binding"/>
    <property type="evidence" value="ECO:0007669"/>
    <property type="project" value="InterPro"/>
</dbReference>
<comment type="pathway">
    <text evidence="2">One-carbon metabolism; methylamine degradation.</text>
</comment>
<dbReference type="InterPro" id="IPR004852">
    <property type="entry name" value="Di-haem_cyt_c_peroxidsae"/>
</dbReference>
<sequence>MTFAEFTGSWVLGHDMIRFLTILSLLLSTLFIGSCKERKPISELQAFVVKNVIHPSNNPYNKDKVELGKMLYFDKRLSLRQDYSCATYRNFEFQTSGAPRNKIHNNIGQTLTNVALYKDVFKDPETRDLENVVKERVYFDIMSKNEKAIIQRLSAVPEYKEMFNKAFGSSEITVDKIVFALSAFQRTILSRNSNFDRFVMGEEAALTPAQKRGWDVFQNKAKCVQCHQGPNFSDSEMHTSGLPGVKDKVRTPSLRDVTRRKTFMHNGQFDSIEETVNHFADGGHANAIFDPLLKPTRLSEEEKRDLIEFLRSLEGETIPLEIPNIPKA</sequence>
<comment type="subcellular location">
    <subcellularLocation>
        <location evidence="1">Periplasm</location>
    </subcellularLocation>
</comment>
<comment type="caution">
    <text evidence="16">The sequence shown here is derived from an EMBL/GenBank/DDBJ whole genome shotgun (WGS) entry which is preliminary data.</text>
</comment>
<dbReference type="STRING" id="1049790.LEP1GSC047_3209"/>
<keyword evidence="5 14" id="KW-0479">Metal-binding</keyword>
<evidence type="ECO:0000313" key="16">
    <source>
        <dbReference type="EMBL" id="EQA36889.1"/>
    </source>
</evidence>
<dbReference type="Pfam" id="PF00034">
    <property type="entry name" value="Cytochrom_C"/>
    <property type="match status" value="1"/>
</dbReference>
<dbReference type="PANTHER" id="PTHR30600">
    <property type="entry name" value="CYTOCHROME C PEROXIDASE-RELATED"/>
    <property type="match status" value="1"/>
</dbReference>
<evidence type="ECO:0000256" key="1">
    <source>
        <dbReference type="ARBA" id="ARBA00004418"/>
    </source>
</evidence>
<accession>V6HVK8</accession>
<feature type="binding site" description="covalent" evidence="13">
    <location>
        <position position="223"/>
    </location>
    <ligand>
        <name>heme c</name>
        <dbReference type="ChEBI" id="CHEBI:61717"/>
        <label>2</label>
    </ligand>
</feature>
<evidence type="ECO:0000259" key="15">
    <source>
        <dbReference type="PROSITE" id="PS51007"/>
    </source>
</evidence>
<comment type="PTM">
    <text evidence="13">Binds 2 heme groups per subunit.</text>
</comment>
<dbReference type="Gene3D" id="1.10.760.10">
    <property type="entry name" value="Cytochrome c-like domain"/>
    <property type="match status" value="3"/>
</dbReference>
<keyword evidence="4 13" id="KW-0349">Heme</keyword>
<dbReference type="GO" id="GO:0042597">
    <property type="term" value="C:periplasmic space"/>
    <property type="evidence" value="ECO:0007669"/>
    <property type="project" value="UniProtKB-SubCell"/>
</dbReference>
<dbReference type="GO" id="GO:0004130">
    <property type="term" value="F:cytochrome-c peroxidase activity"/>
    <property type="evidence" value="ECO:0007669"/>
    <property type="project" value="TreeGrafter"/>
</dbReference>
<feature type="domain" description="Cytochrome c" evidence="15">
    <location>
        <begin position="208"/>
        <end position="314"/>
    </location>
</feature>
<dbReference type="FunFam" id="1.10.760.10:FF:000019">
    <property type="entry name" value="Di-heme cytochrome C peroxidase"/>
    <property type="match status" value="1"/>
</dbReference>
<keyword evidence="9" id="KW-0560">Oxidoreductase</keyword>
<evidence type="ECO:0000256" key="6">
    <source>
        <dbReference type="ARBA" id="ARBA00022729"/>
    </source>
</evidence>
<proteinExistence type="predicted"/>
<comment type="function">
    <text evidence="11">Involved in methylamine metabolism. Essential for the maturation of the beta subunit of MADH, presumably via a step in the biosynthesis of tryptophan tryptophylquinone (TTQ), the cofactor of MADH.</text>
</comment>
<dbReference type="InterPro" id="IPR026259">
    <property type="entry name" value="MauG/Cytc_peroxidase"/>
</dbReference>
<evidence type="ECO:0000256" key="2">
    <source>
        <dbReference type="ARBA" id="ARBA00004856"/>
    </source>
</evidence>
<evidence type="ECO:0000256" key="9">
    <source>
        <dbReference type="ARBA" id="ARBA00023002"/>
    </source>
</evidence>
<dbReference type="AlphaFoldDB" id="V6HVK8"/>
<reference evidence="16 17" key="1">
    <citation type="submission" date="2013-05" db="EMBL/GenBank/DDBJ databases">
        <authorList>
            <person name="Harkins D.M."/>
            <person name="Durkin A.S."/>
            <person name="Brinkac L.M."/>
            <person name="Haft D.H."/>
            <person name="Selengut J.D."/>
            <person name="Sanka R."/>
            <person name="DePew J."/>
            <person name="Purushe J."/>
            <person name="Hartskeerl R.A."/>
            <person name="Ahmed A."/>
            <person name="van der Linden H."/>
            <person name="Goris M.G.A."/>
            <person name="Vinetz J.M."/>
            <person name="Sutton G.G."/>
            <person name="Nierman W.C."/>
            <person name="Fouts D.E."/>
        </authorList>
    </citation>
    <scope>NUCLEOTIDE SEQUENCE [LARGE SCALE GENOMIC DNA]</scope>
    <source>
        <strain evidence="16 17">10</strain>
    </source>
</reference>
<evidence type="ECO:0000256" key="3">
    <source>
        <dbReference type="ARBA" id="ARBA00022448"/>
    </source>
</evidence>
<gene>
    <name evidence="16" type="ORF">LEP1GSC047_3209</name>
</gene>
<evidence type="ECO:0000256" key="11">
    <source>
        <dbReference type="ARBA" id="ARBA00058991"/>
    </source>
</evidence>
<keyword evidence="16" id="KW-0575">Peroxidase</keyword>
<protein>
    <recommendedName>
        <fullName evidence="12">Methylamine utilization protein MauG</fullName>
    </recommendedName>
</protein>
<dbReference type="EMBL" id="AHMM02000017">
    <property type="protein sequence ID" value="EQA36889.1"/>
    <property type="molecule type" value="Genomic_DNA"/>
</dbReference>
<evidence type="ECO:0000256" key="13">
    <source>
        <dbReference type="PIRSR" id="PIRSR000294-1"/>
    </source>
</evidence>
<dbReference type="InterPro" id="IPR036909">
    <property type="entry name" value="Cyt_c-like_dom_sf"/>
</dbReference>
<dbReference type="PIRSF" id="PIRSF000294">
    <property type="entry name" value="Cytochrome-c_peroxidase"/>
    <property type="match status" value="1"/>
</dbReference>
<dbReference type="InterPro" id="IPR051395">
    <property type="entry name" value="Cytochrome_c_Peroxidase/MauG"/>
</dbReference>
<feature type="binding site" description="covalent" evidence="13">
    <location>
        <position position="226"/>
    </location>
    <ligand>
        <name>heme c</name>
        <dbReference type="ChEBI" id="CHEBI:61717"/>
        <label>2</label>
    </ligand>
</feature>
<dbReference type="SUPFAM" id="SSF46626">
    <property type="entry name" value="Cytochrome c"/>
    <property type="match status" value="2"/>
</dbReference>
<dbReference type="PROSITE" id="PS51007">
    <property type="entry name" value="CYTC"/>
    <property type="match status" value="1"/>
</dbReference>
<dbReference type="Proteomes" id="UP000018719">
    <property type="component" value="Unassembled WGS sequence"/>
</dbReference>
<evidence type="ECO:0000256" key="14">
    <source>
        <dbReference type="PIRSR" id="PIRSR000294-2"/>
    </source>
</evidence>
<evidence type="ECO:0000256" key="12">
    <source>
        <dbReference type="ARBA" id="ARBA00073576"/>
    </source>
</evidence>